<feature type="transmembrane region" description="Helical" evidence="1">
    <location>
        <begin position="55"/>
        <end position="82"/>
    </location>
</feature>
<name>A0A1Y1XQM4_9FUNG</name>
<organism evidence="2 3">
    <name type="scientific">Basidiobolus meristosporus CBS 931.73</name>
    <dbReference type="NCBI Taxonomy" id="1314790"/>
    <lineage>
        <taxon>Eukaryota</taxon>
        <taxon>Fungi</taxon>
        <taxon>Fungi incertae sedis</taxon>
        <taxon>Zoopagomycota</taxon>
        <taxon>Entomophthoromycotina</taxon>
        <taxon>Basidiobolomycetes</taxon>
        <taxon>Basidiobolales</taxon>
        <taxon>Basidiobolaceae</taxon>
        <taxon>Basidiobolus</taxon>
    </lineage>
</organism>
<evidence type="ECO:0000256" key="1">
    <source>
        <dbReference type="SAM" id="Phobius"/>
    </source>
</evidence>
<dbReference type="Proteomes" id="UP000193498">
    <property type="component" value="Unassembled WGS sequence"/>
</dbReference>
<dbReference type="EMBL" id="MCFE01000540">
    <property type="protein sequence ID" value="ORX88048.1"/>
    <property type="molecule type" value="Genomic_DNA"/>
</dbReference>
<feature type="transmembrane region" description="Helical" evidence="1">
    <location>
        <begin position="7"/>
        <end position="30"/>
    </location>
</feature>
<reference evidence="2 3" key="1">
    <citation type="submission" date="2016-07" db="EMBL/GenBank/DDBJ databases">
        <title>Pervasive Adenine N6-methylation of Active Genes in Fungi.</title>
        <authorList>
            <consortium name="DOE Joint Genome Institute"/>
            <person name="Mondo S.J."/>
            <person name="Dannebaum R.O."/>
            <person name="Kuo R.C."/>
            <person name="Labutti K."/>
            <person name="Haridas S."/>
            <person name="Kuo A."/>
            <person name="Salamov A."/>
            <person name="Ahrendt S.R."/>
            <person name="Lipzen A."/>
            <person name="Sullivan W."/>
            <person name="Andreopoulos W.B."/>
            <person name="Clum A."/>
            <person name="Lindquist E."/>
            <person name="Daum C."/>
            <person name="Ramamoorthy G.K."/>
            <person name="Gryganskyi A."/>
            <person name="Culley D."/>
            <person name="Magnuson J.K."/>
            <person name="James T.Y."/>
            <person name="O'Malley M.A."/>
            <person name="Stajich J.E."/>
            <person name="Spatafora J.W."/>
            <person name="Visel A."/>
            <person name="Grigoriev I.V."/>
        </authorList>
    </citation>
    <scope>NUCLEOTIDE SEQUENCE [LARGE SCALE GENOMIC DNA]</scope>
    <source>
        <strain evidence="2 3">CBS 931.73</strain>
    </source>
</reference>
<keyword evidence="1" id="KW-1133">Transmembrane helix</keyword>
<gene>
    <name evidence="2" type="ORF">K493DRAFT_319574</name>
</gene>
<keyword evidence="1" id="KW-0812">Transmembrane</keyword>
<feature type="transmembrane region" description="Helical" evidence="1">
    <location>
        <begin position="140"/>
        <end position="161"/>
    </location>
</feature>
<accession>A0A1Y1XQM4</accession>
<evidence type="ECO:0008006" key="4">
    <source>
        <dbReference type="Google" id="ProtNLM"/>
    </source>
</evidence>
<proteinExistence type="predicted"/>
<comment type="caution">
    <text evidence="2">The sequence shown here is derived from an EMBL/GenBank/DDBJ whole genome shotgun (WGS) entry which is preliminary data.</text>
</comment>
<dbReference type="InParanoid" id="A0A1Y1XQM4"/>
<protein>
    <recommendedName>
        <fullName evidence="4">DUF1648 domain-containing protein</fullName>
    </recommendedName>
</protein>
<evidence type="ECO:0000313" key="3">
    <source>
        <dbReference type="Proteomes" id="UP000193498"/>
    </source>
</evidence>
<feature type="transmembrane region" description="Helical" evidence="1">
    <location>
        <begin position="111"/>
        <end position="128"/>
    </location>
</feature>
<dbReference type="AlphaFoldDB" id="A0A1Y1XQM4"/>
<keyword evidence="1" id="KW-0472">Membrane</keyword>
<sequence length="190" mass="22646">MERVGKSFLFPVFLFVVQAIALITFSVYYYHLLPNKVPFFYDTEGRGVFVHHKKLFFSLQLLVFFVICTTLLLLAALSLTTLPMKHLEALMRTDRCETYERTLREFVCKSILWTCVFTAQFLLEAYLVNFEMAHRNSTEIFYWFWLAVGAFLVEMVGLILYRYYRYHCYYRNYTQGEPYQSEGHIPPQLP</sequence>
<keyword evidence="3" id="KW-1185">Reference proteome</keyword>
<evidence type="ECO:0000313" key="2">
    <source>
        <dbReference type="EMBL" id="ORX88048.1"/>
    </source>
</evidence>